<gene>
    <name evidence="1" type="ORF">Bca52824_080451</name>
</gene>
<protein>
    <submittedName>
        <fullName evidence="1">Uncharacterized protein</fullName>
    </submittedName>
</protein>
<dbReference type="OrthoDB" id="10407989at2759"/>
<dbReference type="EMBL" id="JAAMPC010000016">
    <property type="protein sequence ID" value="KAG2250315.1"/>
    <property type="molecule type" value="Genomic_DNA"/>
</dbReference>
<keyword evidence="2" id="KW-1185">Reference proteome</keyword>
<reference evidence="1 2" key="1">
    <citation type="submission" date="2020-02" db="EMBL/GenBank/DDBJ databases">
        <authorList>
            <person name="Ma Q."/>
            <person name="Huang Y."/>
            <person name="Song X."/>
            <person name="Pei D."/>
        </authorList>
    </citation>
    <scope>NUCLEOTIDE SEQUENCE [LARGE SCALE GENOMIC DNA]</scope>
    <source>
        <strain evidence="1">Sxm20200214</strain>
        <tissue evidence="1">Leaf</tissue>
    </source>
</reference>
<sequence>MPPLDLMEVSQKWSSLNINLESPGPGETKVENGLHGGDCRLICHSAGMRLLSKGLGLQEASISLSKRRDVESYTPICLEDSFDSSLFPSQALYGGNGKTVSFGGFVDVLVVMAAVPQIKEVVPQADPVVLFESDSESEYGYNDSQAEEE</sequence>
<dbReference type="Proteomes" id="UP000886595">
    <property type="component" value="Unassembled WGS sequence"/>
</dbReference>
<proteinExistence type="predicted"/>
<accession>A0A8X7PFI4</accession>
<dbReference type="AlphaFoldDB" id="A0A8X7PFI4"/>
<comment type="caution">
    <text evidence="1">The sequence shown here is derived from an EMBL/GenBank/DDBJ whole genome shotgun (WGS) entry which is preliminary data.</text>
</comment>
<organism evidence="1 2">
    <name type="scientific">Brassica carinata</name>
    <name type="common">Ethiopian mustard</name>
    <name type="synonym">Abyssinian cabbage</name>
    <dbReference type="NCBI Taxonomy" id="52824"/>
    <lineage>
        <taxon>Eukaryota</taxon>
        <taxon>Viridiplantae</taxon>
        <taxon>Streptophyta</taxon>
        <taxon>Embryophyta</taxon>
        <taxon>Tracheophyta</taxon>
        <taxon>Spermatophyta</taxon>
        <taxon>Magnoliopsida</taxon>
        <taxon>eudicotyledons</taxon>
        <taxon>Gunneridae</taxon>
        <taxon>Pentapetalae</taxon>
        <taxon>rosids</taxon>
        <taxon>malvids</taxon>
        <taxon>Brassicales</taxon>
        <taxon>Brassicaceae</taxon>
        <taxon>Brassiceae</taxon>
        <taxon>Brassica</taxon>
    </lineage>
</organism>
<evidence type="ECO:0000313" key="1">
    <source>
        <dbReference type="EMBL" id="KAG2250315.1"/>
    </source>
</evidence>
<name>A0A8X7PFI4_BRACI</name>
<evidence type="ECO:0000313" key="2">
    <source>
        <dbReference type="Proteomes" id="UP000886595"/>
    </source>
</evidence>